<gene>
    <name evidence="1" type="ORF">CFR76_02260</name>
</gene>
<dbReference type="Proteomes" id="UP000247371">
    <property type="component" value="Unassembled WGS sequence"/>
</dbReference>
<organism evidence="1 2">
    <name type="scientific">Komagataeibacter swingsii</name>
    <dbReference type="NCBI Taxonomy" id="215220"/>
    <lineage>
        <taxon>Bacteria</taxon>
        <taxon>Pseudomonadati</taxon>
        <taxon>Pseudomonadota</taxon>
        <taxon>Alphaproteobacteria</taxon>
        <taxon>Acetobacterales</taxon>
        <taxon>Acetobacteraceae</taxon>
        <taxon>Komagataeibacter</taxon>
    </lineage>
</organism>
<comment type="caution">
    <text evidence="1">The sequence shown here is derived from an EMBL/GenBank/DDBJ whole genome shotgun (WGS) entry which is preliminary data.</text>
</comment>
<evidence type="ECO:0000313" key="2">
    <source>
        <dbReference type="Proteomes" id="UP000247371"/>
    </source>
</evidence>
<dbReference type="AlphaFoldDB" id="A0A2V4SFP7"/>
<proteinExistence type="predicted"/>
<reference evidence="1 2" key="1">
    <citation type="submission" date="2017-07" db="EMBL/GenBank/DDBJ databases">
        <title>A draft genome sequence of Komagataeibacter swingsii LMG 22125.</title>
        <authorList>
            <person name="Skraban J."/>
            <person name="Cleenwerck I."/>
            <person name="Vandamme P."/>
            <person name="Trcek J."/>
        </authorList>
    </citation>
    <scope>NUCLEOTIDE SEQUENCE [LARGE SCALE GENOMIC DNA]</scope>
    <source>
        <strain evidence="1 2">LMG 22125</strain>
    </source>
</reference>
<protein>
    <submittedName>
        <fullName evidence="1">Uncharacterized protein</fullName>
    </submittedName>
</protein>
<keyword evidence="2" id="KW-1185">Reference proteome</keyword>
<sequence>MTLSRLHAPIPRCLPVVPGLLILQPGCVHDDTLTICVNPALPPMASVAGADASTMTGWILTGRGCWPVTGMPAWS</sequence>
<dbReference type="EMBL" id="NKUB01000002">
    <property type="protein sequence ID" value="PYD70783.1"/>
    <property type="molecule type" value="Genomic_DNA"/>
</dbReference>
<name>A0A2V4SFP7_9PROT</name>
<accession>A0A2V4SFP7</accession>
<evidence type="ECO:0000313" key="1">
    <source>
        <dbReference type="EMBL" id="PYD70783.1"/>
    </source>
</evidence>